<dbReference type="InterPro" id="IPR007085">
    <property type="entry name" value="DNA/pantothenate-metab_flavo_C"/>
</dbReference>
<dbReference type="SUPFAM" id="SSF102645">
    <property type="entry name" value="CoaB-like"/>
    <property type="match status" value="1"/>
</dbReference>
<sequence>MPLSWEQFYAENPPPSDLDQKRHYVQDFCQKHLNNGSRIVLITSGGTTVPLEHHTVRFVDNFSAGTRGSASAEYFLEIGYAVIFLYRLKSIEPYLRHVMGSRFLDMLEIDKSADNTSISVKPSEVHNILPVLTKYNAAKESQKFLQVGFTTLSDYLWLLKTICETLPSFGARAMIYLAAAVSDFYVPATQMPTHKMQSQDGAPTIQLDLVPKILQPLVSSWVPNAYVISFKLETDENILIKKARGALLKYKHKIVLANLMDTRRSRVVAVTPEDETEIILTEEQKQKGLELEKFIVDYLSEEHSKFIMESTAQ</sequence>
<evidence type="ECO:0000259" key="2">
    <source>
        <dbReference type="Pfam" id="PF04127"/>
    </source>
</evidence>
<dbReference type="InterPro" id="IPR035929">
    <property type="entry name" value="CoaB-like_sf"/>
</dbReference>
<organism evidence="3 4">
    <name type="scientific">Frankliniella occidentalis</name>
    <name type="common">Western flower thrips</name>
    <name type="synonym">Euthrips occidentalis</name>
    <dbReference type="NCBI Taxonomy" id="133901"/>
    <lineage>
        <taxon>Eukaryota</taxon>
        <taxon>Metazoa</taxon>
        <taxon>Ecdysozoa</taxon>
        <taxon>Arthropoda</taxon>
        <taxon>Hexapoda</taxon>
        <taxon>Insecta</taxon>
        <taxon>Pterygota</taxon>
        <taxon>Neoptera</taxon>
        <taxon>Paraneoptera</taxon>
        <taxon>Thysanoptera</taxon>
        <taxon>Terebrantia</taxon>
        <taxon>Thripoidea</taxon>
        <taxon>Thripidae</taxon>
        <taxon>Frankliniella</taxon>
    </lineage>
</organism>
<evidence type="ECO:0000313" key="3">
    <source>
        <dbReference type="Proteomes" id="UP000504606"/>
    </source>
</evidence>
<dbReference type="PANTHER" id="PTHR12290">
    <property type="entry name" value="CORNICHON-RELATED"/>
    <property type="match status" value="1"/>
</dbReference>
<dbReference type="Pfam" id="PF04127">
    <property type="entry name" value="DFP"/>
    <property type="match status" value="1"/>
</dbReference>
<proteinExistence type="inferred from homology"/>
<feature type="domain" description="DNA/pantothenate metabolism flavoprotein C-terminal" evidence="2">
    <location>
        <begin position="172"/>
        <end position="287"/>
    </location>
</feature>
<evidence type="ECO:0000256" key="1">
    <source>
        <dbReference type="ARBA" id="ARBA00005703"/>
    </source>
</evidence>
<accession>A0A6J1SBY6</accession>
<dbReference type="AlphaFoldDB" id="A0A6J1SBY6"/>
<protein>
    <submittedName>
        <fullName evidence="4">Phosphopantothenate--cysteine ligase</fullName>
    </submittedName>
</protein>
<keyword evidence="3" id="KW-1185">Reference proteome</keyword>
<dbReference type="GO" id="GO:0016874">
    <property type="term" value="F:ligase activity"/>
    <property type="evidence" value="ECO:0007669"/>
    <property type="project" value="UniProtKB-KW"/>
</dbReference>
<dbReference type="Proteomes" id="UP000504606">
    <property type="component" value="Unplaced"/>
</dbReference>
<dbReference type="GeneID" id="113206610"/>
<reference evidence="4" key="1">
    <citation type="submission" date="2025-08" db="UniProtKB">
        <authorList>
            <consortium name="RefSeq"/>
        </authorList>
    </citation>
    <scope>IDENTIFICATION</scope>
    <source>
        <tissue evidence="4">Whole organism</tissue>
    </source>
</reference>
<dbReference type="RefSeq" id="XP_026278552.1">
    <property type="nucleotide sequence ID" value="XM_026422767.2"/>
</dbReference>
<dbReference type="GO" id="GO:0015937">
    <property type="term" value="P:coenzyme A biosynthetic process"/>
    <property type="evidence" value="ECO:0007669"/>
    <property type="project" value="UniProtKB-ARBA"/>
</dbReference>
<dbReference type="Gene3D" id="3.40.50.10300">
    <property type="entry name" value="CoaB-like"/>
    <property type="match status" value="1"/>
</dbReference>
<gene>
    <name evidence="4" type="primary">LOC113206610</name>
</gene>
<name>A0A6J1SBY6_FRAOC</name>
<evidence type="ECO:0000313" key="4">
    <source>
        <dbReference type="RefSeq" id="XP_026278552.1"/>
    </source>
</evidence>
<dbReference type="OrthoDB" id="70224at2759"/>
<dbReference type="KEGG" id="foc:113206610"/>
<keyword evidence="4" id="KW-0436">Ligase</keyword>
<comment type="similarity">
    <text evidence="1">Belongs to the PPC synthetase family.</text>
</comment>